<accession>A0A9P7CID3</accession>
<comment type="caution">
    <text evidence="7">The sequence shown here is derived from an EMBL/GenBank/DDBJ whole genome shotgun (WGS) entry which is preliminary data.</text>
</comment>
<dbReference type="Proteomes" id="UP000740926">
    <property type="component" value="Unassembled WGS sequence"/>
</dbReference>
<keyword evidence="5" id="KW-0472">Membrane</keyword>
<organism evidence="7 8">
    <name type="scientific">Rhizopus delemar</name>
    <dbReference type="NCBI Taxonomy" id="936053"/>
    <lineage>
        <taxon>Eukaryota</taxon>
        <taxon>Fungi</taxon>
        <taxon>Fungi incertae sedis</taxon>
        <taxon>Mucoromycota</taxon>
        <taxon>Mucoromycotina</taxon>
        <taxon>Mucoromycetes</taxon>
        <taxon>Mucorales</taxon>
        <taxon>Mucorineae</taxon>
        <taxon>Rhizopodaceae</taxon>
        <taxon>Rhizopus</taxon>
    </lineage>
</organism>
<dbReference type="GO" id="GO:0005886">
    <property type="term" value="C:plasma membrane"/>
    <property type="evidence" value="ECO:0007669"/>
    <property type="project" value="UniProtKB-SubCell"/>
</dbReference>
<evidence type="ECO:0000256" key="6">
    <source>
        <dbReference type="ARBA" id="ARBA00023315"/>
    </source>
</evidence>
<dbReference type="GO" id="GO:1901137">
    <property type="term" value="P:carbohydrate derivative biosynthetic process"/>
    <property type="evidence" value="ECO:0007669"/>
    <property type="project" value="UniProtKB-ARBA"/>
</dbReference>
<dbReference type="CDD" id="cd07984">
    <property type="entry name" value="LPLAT_LABLAT-like"/>
    <property type="match status" value="1"/>
</dbReference>
<evidence type="ECO:0000313" key="8">
    <source>
        <dbReference type="Proteomes" id="UP000740926"/>
    </source>
</evidence>
<dbReference type="EMBL" id="JAANIU010004078">
    <property type="protein sequence ID" value="KAG1557538.1"/>
    <property type="molecule type" value="Genomic_DNA"/>
</dbReference>
<evidence type="ECO:0008006" key="9">
    <source>
        <dbReference type="Google" id="ProtNLM"/>
    </source>
</evidence>
<dbReference type="PANTHER" id="PTHR30606:SF9">
    <property type="entry name" value="LIPID A BIOSYNTHESIS LAUROYLTRANSFERASE"/>
    <property type="match status" value="1"/>
</dbReference>
<evidence type="ECO:0000256" key="5">
    <source>
        <dbReference type="ARBA" id="ARBA00023136"/>
    </source>
</evidence>
<dbReference type="AlphaFoldDB" id="A0A9P7CID3"/>
<keyword evidence="6" id="KW-0012">Acyltransferase</keyword>
<protein>
    <recommendedName>
        <fullName evidence="9">Lipid A biosynthesis lauroyl acyltransferase</fullName>
    </recommendedName>
</protein>
<evidence type="ECO:0000256" key="4">
    <source>
        <dbReference type="ARBA" id="ARBA00022679"/>
    </source>
</evidence>
<keyword evidence="3" id="KW-0997">Cell inner membrane</keyword>
<keyword evidence="8" id="KW-1185">Reference proteome</keyword>
<dbReference type="GO" id="GO:0016746">
    <property type="term" value="F:acyltransferase activity"/>
    <property type="evidence" value="ECO:0007669"/>
    <property type="project" value="UniProtKB-KW"/>
</dbReference>
<evidence type="ECO:0000256" key="2">
    <source>
        <dbReference type="ARBA" id="ARBA00022475"/>
    </source>
</evidence>
<evidence type="ECO:0000256" key="3">
    <source>
        <dbReference type="ARBA" id="ARBA00022519"/>
    </source>
</evidence>
<sequence length="75" mass="8749">MTGCAVIPYFHRREGGKYFLKLGAPLENFPSEDVEADTTRVNQAIEAMVREAPDQYLWIHRRFKRQPGGRSDFYN</sequence>
<comment type="subcellular location">
    <subcellularLocation>
        <location evidence="1">Cell inner membrane</location>
    </subcellularLocation>
</comment>
<dbReference type="GO" id="GO:0008610">
    <property type="term" value="P:lipid biosynthetic process"/>
    <property type="evidence" value="ECO:0007669"/>
    <property type="project" value="UniProtKB-ARBA"/>
</dbReference>
<gene>
    <name evidence="7" type="ORF">G6F50_012594</name>
</gene>
<keyword evidence="4" id="KW-0808">Transferase</keyword>
<evidence type="ECO:0000256" key="1">
    <source>
        <dbReference type="ARBA" id="ARBA00004533"/>
    </source>
</evidence>
<evidence type="ECO:0000313" key="7">
    <source>
        <dbReference type="EMBL" id="KAG1557538.1"/>
    </source>
</evidence>
<keyword evidence="2" id="KW-1003">Cell membrane</keyword>
<reference evidence="7 8" key="1">
    <citation type="journal article" date="2020" name="Microb. Genom.">
        <title>Genetic diversity of clinical and environmental Mucorales isolates obtained from an investigation of mucormycosis cases among solid organ transplant recipients.</title>
        <authorList>
            <person name="Nguyen M.H."/>
            <person name="Kaul D."/>
            <person name="Muto C."/>
            <person name="Cheng S.J."/>
            <person name="Richter R.A."/>
            <person name="Bruno V.M."/>
            <person name="Liu G."/>
            <person name="Beyhan S."/>
            <person name="Sundermann A.J."/>
            <person name="Mounaud S."/>
            <person name="Pasculle A.W."/>
            <person name="Nierman W.C."/>
            <person name="Driscoll E."/>
            <person name="Cumbie R."/>
            <person name="Clancy C.J."/>
            <person name="Dupont C.L."/>
        </authorList>
    </citation>
    <scope>NUCLEOTIDE SEQUENCE [LARGE SCALE GENOMIC DNA]</scope>
    <source>
        <strain evidence="7 8">GL24</strain>
    </source>
</reference>
<dbReference type="PANTHER" id="PTHR30606">
    <property type="entry name" value="LIPID A BIOSYNTHESIS LAUROYL ACYLTRANSFERASE"/>
    <property type="match status" value="1"/>
</dbReference>
<dbReference type="InterPro" id="IPR004960">
    <property type="entry name" value="LipA_acyltrans"/>
</dbReference>
<proteinExistence type="predicted"/>
<name>A0A9P7CID3_9FUNG</name>
<dbReference type="Pfam" id="PF03279">
    <property type="entry name" value="Lip_A_acyltrans"/>
    <property type="match status" value="1"/>
</dbReference>